<dbReference type="OrthoDB" id="9780540at2"/>
<sequence length="226" mass="25893">MDQVGYISRIFGASPIRPLQRHFDQAAKCAHKLPKFVRSSFDEDWTRAEAVRAKIVRLEHSADELKRELRLHLPKSLFMPVSRSDVLEMLSRQDRVANKAKDISGLMLGRKMVMPAAIQTAYLEFLERNLDAVSQARKAVHELDQLFESGFRGSEIDLLVDMTEELGRIEDQSDDLQIDLRAQLFAIESELPPIDAMFIYRIIDWTGDLGDIAQRVGSRLHMMIAR</sequence>
<dbReference type="PANTHER" id="PTHR36536:SF3">
    <property type="entry name" value="UPF0111 PROTEIN HI_1603"/>
    <property type="match status" value="1"/>
</dbReference>
<name>A0A0K0XXV7_9GAMM</name>
<dbReference type="InterPro" id="IPR038078">
    <property type="entry name" value="PhoU-like_sf"/>
</dbReference>
<dbReference type="NCBIfam" id="TIGR00153">
    <property type="entry name" value="TIGR00153 family protein"/>
    <property type="match status" value="1"/>
</dbReference>
<dbReference type="PANTHER" id="PTHR36536">
    <property type="entry name" value="UPF0111 PROTEIN HI_1603"/>
    <property type="match status" value="1"/>
</dbReference>
<dbReference type="InterPro" id="IPR018445">
    <property type="entry name" value="Put_Phosphate_transp_reg"/>
</dbReference>
<dbReference type="PATRIC" id="fig|1579979.3.peg.2192"/>
<keyword evidence="3" id="KW-1185">Reference proteome</keyword>
<dbReference type="KEGG" id="wma:WM2015_2146"/>
<evidence type="ECO:0000256" key="1">
    <source>
        <dbReference type="ARBA" id="ARBA00008591"/>
    </source>
</evidence>
<dbReference type="SUPFAM" id="SSF109755">
    <property type="entry name" value="PhoU-like"/>
    <property type="match status" value="1"/>
</dbReference>
<dbReference type="InterPro" id="IPR002727">
    <property type="entry name" value="DUF47"/>
</dbReference>
<proteinExistence type="inferred from homology"/>
<comment type="similarity">
    <text evidence="1">Belongs to the UPF0111 family.</text>
</comment>
<accession>A0A0K0XXV7</accession>
<evidence type="ECO:0000313" key="2">
    <source>
        <dbReference type="EMBL" id="AKS42510.1"/>
    </source>
</evidence>
<dbReference type="Proteomes" id="UP000066624">
    <property type="component" value="Chromosome"/>
</dbReference>
<organism evidence="2 3">
    <name type="scientific">Wenzhouxiangella marina</name>
    <dbReference type="NCBI Taxonomy" id="1579979"/>
    <lineage>
        <taxon>Bacteria</taxon>
        <taxon>Pseudomonadati</taxon>
        <taxon>Pseudomonadota</taxon>
        <taxon>Gammaproteobacteria</taxon>
        <taxon>Chromatiales</taxon>
        <taxon>Wenzhouxiangellaceae</taxon>
        <taxon>Wenzhouxiangella</taxon>
    </lineage>
</organism>
<dbReference type="STRING" id="1579979.WM2015_2146"/>
<dbReference type="Pfam" id="PF01865">
    <property type="entry name" value="PhoU_div"/>
    <property type="match status" value="1"/>
</dbReference>
<reference evidence="2 3" key="1">
    <citation type="submission" date="2015-07" db="EMBL/GenBank/DDBJ databases">
        <authorList>
            <person name="Noorani M."/>
        </authorList>
    </citation>
    <scope>NUCLEOTIDE SEQUENCE [LARGE SCALE GENOMIC DNA]</scope>
    <source>
        <strain evidence="2 3">KCTC 42284</strain>
    </source>
</reference>
<gene>
    <name evidence="2" type="ORF">WM2015_2146</name>
</gene>
<dbReference type="RefSeq" id="WP_049726065.1">
    <property type="nucleotide sequence ID" value="NZ_CP012154.1"/>
</dbReference>
<dbReference type="EMBL" id="CP012154">
    <property type="protein sequence ID" value="AKS42510.1"/>
    <property type="molecule type" value="Genomic_DNA"/>
</dbReference>
<dbReference type="AlphaFoldDB" id="A0A0K0XXV7"/>
<evidence type="ECO:0000313" key="3">
    <source>
        <dbReference type="Proteomes" id="UP000066624"/>
    </source>
</evidence>
<protein>
    <submittedName>
        <fullName evidence="2">Phosphate transport regulator</fullName>
    </submittedName>
</protein>
<dbReference type="Gene3D" id="1.20.58.220">
    <property type="entry name" value="Phosphate transport system protein phou homolog 2, domain 2"/>
    <property type="match status" value="1"/>
</dbReference>